<dbReference type="EMBL" id="CAJJDO010000017">
    <property type="protein sequence ID" value="CAD8148225.1"/>
    <property type="molecule type" value="Genomic_DNA"/>
</dbReference>
<proteinExistence type="predicted"/>
<name>A0A8S1T472_9CILI</name>
<reference evidence="1" key="1">
    <citation type="submission" date="2021-01" db="EMBL/GenBank/DDBJ databases">
        <authorList>
            <consortium name="Genoscope - CEA"/>
            <person name="William W."/>
        </authorList>
    </citation>
    <scope>NUCLEOTIDE SEQUENCE</scope>
</reference>
<dbReference type="Proteomes" id="UP000689195">
    <property type="component" value="Unassembled WGS sequence"/>
</dbReference>
<comment type="caution">
    <text evidence="1">The sequence shown here is derived from an EMBL/GenBank/DDBJ whole genome shotgun (WGS) entry which is preliminary data.</text>
</comment>
<sequence length="170" mass="19912">MATKRNYKPEENVIRVTNSVQSSNYVRRAFWLFQGTSKGSLQTLRGRLVTVQVTRKLASLQIILRKTPTEQDRKNQDFMYIKMIIKELFPPEQIQTIKPERQRSPKGNRGKIDERKIAAIEKMIEIIEKKTEDMIRVKEITNKLANQKEGEELNNNNPEFLLNIILSINQ</sequence>
<accession>A0A8S1T472</accession>
<evidence type="ECO:0000313" key="2">
    <source>
        <dbReference type="Proteomes" id="UP000689195"/>
    </source>
</evidence>
<dbReference type="OrthoDB" id="424402at2759"/>
<gene>
    <name evidence="1" type="ORF">PPENT_87.1.T0170368</name>
</gene>
<dbReference type="AlphaFoldDB" id="A0A8S1T472"/>
<evidence type="ECO:0000313" key="1">
    <source>
        <dbReference type="EMBL" id="CAD8148225.1"/>
    </source>
</evidence>
<protein>
    <submittedName>
        <fullName evidence="1">Uncharacterized protein</fullName>
    </submittedName>
</protein>
<organism evidence="1 2">
    <name type="scientific">Paramecium pentaurelia</name>
    <dbReference type="NCBI Taxonomy" id="43138"/>
    <lineage>
        <taxon>Eukaryota</taxon>
        <taxon>Sar</taxon>
        <taxon>Alveolata</taxon>
        <taxon>Ciliophora</taxon>
        <taxon>Intramacronucleata</taxon>
        <taxon>Oligohymenophorea</taxon>
        <taxon>Peniculida</taxon>
        <taxon>Parameciidae</taxon>
        <taxon>Paramecium</taxon>
    </lineage>
</organism>
<keyword evidence="2" id="KW-1185">Reference proteome</keyword>